<keyword evidence="3 6" id="KW-1133">Transmembrane helix</keyword>
<dbReference type="eggNOG" id="COG5416">
    <property type="taxonomic scope" value="Bacteria"/>
</dbReference>
<dbReference type="GO" id="GO:0005886">
    <property type="term" value="C:plasma membrane"/>
    <property type="evidence" value="ECO:0007669"/>
    <property type="project" value="InterPro"/>
</dbReference>
<dbReference type="RefSeq" id="WP_010488491.1">
    <property type="nucleotide sequence ID" value="NZ_AZCT01000001.1"/>
</dbReference>
<comment type="caution">
    <text evidence="8">The sequence shown here is derived from an EMBL/GenBank/DDBJ whole genome shotgun (WGS) entry which is preliminary data.</text>
</comment>
<evidence type="ECO:0000313" key="8">
    <source>
        <dbReference type="EMBL" id="KRK13799.1"/>
    </source>
</evidence>
<dbReference type="Proteomes" id="UP000051984">
    <property type="component" value="Unassembled WGS sequence"/>
</dbReference>
<gene>
    <name evidence="8" type="ORF">FD51_GL000365</name>
</gene>
<evidence type="ECO:0000256" key="2">
    <source>
        <dbReference type="ARBA" id="ARBA00022692"/>
    </source>
</evidence>
<dbReference type="EMBL" id="AZCT01000001">
    <property type="protein sequence ID" value="KRK13799.1"/>
    <property type="molecule type" value="Genomic_DNA"/>
</dbReference>
<accession>A0A0R1F5I5</accession>
<dbReference type="PANTHER" id="PTHR41335">
    <property type="entry name" value="MEMBRANE PROTEIN-RELATED"/>
    <property type="match status" value="1"/>
</dbReference>
<keyword evidence="1" id="KW-1003">Cell membrane</keyword>
<proteinExistence type="predicted"/>
<feature type="region of interest" description="Disordered" evidence="5">
    <location>
        <begin position="82"/>
        <end position="108"/>
    </location>
</feature>
<reference evidence="8 9" key="1">
    <citation type="journal article" date="2015" name="Genome Announc.">
        <title>Expanding the biotechnology potential of lactobacilli through comparative genomics of 213 strains and associated genera.</title>
        <authorList>
            <person name="Sun Z."/>
            <person name="Harris H.M."/>
            <person name="McCann A."/>
            <person name="Guo C."/>
            <person name="Argimon S."/>
            <person name="Zhang W."/>
            <person name="Yang X."/>
            <person name="Jeffery I.B."/>
            <person name="Cooney J.C."/>
            <person name="Kagawa T.F."/>
            <person name="Liu W."/>
            <person name="Song Y."/>
            <person name="Salvetti E."/>
            <person name="Wrobel A."/>
            <person name="Rasinkangas P."/>
            <person name="Parkhill J."/>
            <person name="Rea M.C."/>
            <person name="O'Sullivan O."/>
            <person name="Ritari J."/>
            <person name="Douillard F.P."/>
            <person name="Paul Ross R."/>
            <person name="Yang R."/>
            <person name="Briner A.E."/>
            <person name="Felis G.E."/>
            <person name="de Vos W.M."/>
            <person name="Barrangou R."/>
            <person name="Klaenhammer T.R."/>
            <person name="Caufield P.W."/>
            <person name="Cui Y."/>
            <person name="Zhang H."/>
            <person name="O'Toole P.W."/>
        </authorList>
    </citation>
    <scope>NUCLEOTIDE SEQUENCE [LARGE SCALE GENOMIC DNA]</scope>
    <source>
        <strain evidence="8 9">DSM 20178</strain>
    </source>
</reference>
<dbReference type="PANTHER" id="PTHR41335:SF1">
    <property type="entry name" value="MEMBRANE PROTEIN"/>
    <property type="match status" value="1"/>
</dbReference>
<sequence>MKGQQRFIIGLVLALILIIFALLNGQGVSVNFFGIQLEWPLIVIIAVSVLIGAVVTWLISTSAVANAKKQIRELQQRITELTKANKAEKPAPKPVQAPKEEPVDSTKK</sequence>
<evidence type="ECO:0000256" key="3">
    <source>
        <dbReference type="ARBA" id="ARBA00022989"/>
    </source>
</evidence>
<dbReference type="InterPro" id="IPR010445">
    <property type="entry name" value="LapA_dom"/>
</dbReference>
<evidence type="ECO:0000256" key="6">
    <source>
        <dbReference type="SAM" id="Phobius"/>
    </source>
</evidence>
<dbReference type="PATRIC" id="fig|1423816.3.peg.370"/>
<name>A0A0R1F5I5_LACZE</name>
<evidence type="ECO:0000256" key="4">
    <source>
        <dbReference type="ARBA" id="ARBA00023136"/>
    </source>
</evidence>
<evidence type="ECO:0000259" key="7">
    <source>
        <dbReference type="Pfam" id="PF06305"/>
    </source>
</evidence>
<dbReference type="AlphaFoldDB" id="A0A0R1F5I5"/>
<dbReference type="GeneID" id="93269445"/>
<keyword evidence="4 6" id="KW-0472">Membrane</keyword>
<evidence type="ECO:0000313" key="9">
    <source>
        <dbReference type="Proteomes" id="UP000051984"/>
    </source>
</evidence>
<organism evidence="8 9">
    <name type="scientific">Lacticaseibacillus zeae DSM 20178 = KCTC 3804</name>
    <dbReference type="NCBI Taxonomy" id="1423816"/>
    <lineage>
        <taxon>Bacteria</taxon>
        <taxon>Bacillati</taxon>
        <taxon>Bacillota</taxon>
        <taxon>Bacilli</taxon>
        <taxon>Lactobacillales</taxon>
        <taxon>Lactobacillaceae</taxon>
        <taxon>Lacticaseibacillus</taxon>
    </lineage>
</organism>
<evidence type="ECO:0000256" key="5">
    <source>
        <dbReference type="SAM" id="MobiDB-lite"/>
    </source>
</evidence>
<dbReference type="Pfam" id="PF06305">
    <property type="entry name" value="LapA_dom"/>
    <property type="match status" value="1"/>
</dbReference>
<keyword evidence="2 6" id="KW-0812">Transmembrane</keyword>
<feature type="domain" description="Lipopolysaccharide assembly protein A" evidence="7">
    <location>
        <begin position="24"/>
        <end position="84"/>
    </location>
</feature>
<feature type="transmembrane region" description="Helical" evidence="6">
    <location>
        <begin position="39"/>
        <end position="59"/>
    </location>
</feature>
<feature type="compositionally biased region" description="Basic and acidic residues" evidence="5">
    <location>
        <begin position="98"/>
        <end position="108"/>
    </location>
</feature>
<protein>
    <submittedName>
        <fullName evidence="8">Integral membrane protein</fullName>
    </submittedName>
</protein>
<evidence type="ECO:0000256" key="1">
    <source>
        <dbReference type="ARBA" id="ARBA00022475"/>
    </source>
</evidence>
<feature type="transmembrane region" description="Helical" evidence="6">
    <location>
        <begin position="7"/>
        <end position="27"/>
    </location>
</feature>